<proteinExistence type="predicted"/>
<name>A0A382FZK7_9ZZZZ</name>
<dbReference type="AlphaFoldDB" id="A0A382FZK7"/>
<dbReference type="Pfam" id="PF22636">
    <property type="entry name" value="FlK"/>
    <property type="match status" value="1"/>
</dbReference>
<reference evidence="2" key="1">
    <citation type="submission" date="2018-05" db="EMBL/GenBank/DDBJ databases">
        <authorList>
            <person name="Lanie J.A."/>
            <person name="Ng W.-L."/>
            <person name="Kazmierczak K.M."/>
            <person name="Andrzejewski T.M."/>
            <person name="Davidsen T.M."/>
            <person name="Wayne K.J."/>
            <person name="Tettelin H."/>
            <person name="Glass J.I."/>
            <person name="Rusch D."/>
            <person name="Podicherti R."/>
            <person name="Tsui H.-C.T."/>
            <person name="Winkler M.E."/>
        </authorList>
    </citation>
    <scope>NUCLEOTIDE SEQUENCE</scope>
</reference>
<dbReference type="InterPro" id="IPR025540">
    <property type="entry name" value="FlK"/>
</dbReference>
<dbReference type="Gene3D" id="3.10.129.10">
    <property type="entry name" value="Hotdog Thioesterase"/>
    <property type="match status" value="1"/>
</dbReference>
<dbReference type="InterPro" id="IPR029069">
    <property type="entry name" value="HotDog_dom_sf"/>
</dbReference>
<gene>
    <name evidence="2" type="ORF">METZ01_LOCUS220561</name>
</gene>
<dbReference type="EMBL" id="UINC01052407">
    <property type="protein sequence ID" value="SVB67707.1"/>
    <property type="molecule type" value="Genomic_DNA"/>
</dbReference>
<protein>
    <recommendedName>
        <fullName evidence="1">Fluoroacetyl-CoA-specific thioesterase-like domain-containing protein</fullName>
    </recommendedName>
</protein>
<dbReference type="InterPro" id="IPR054485">
    <property type="entry name" value="FlK-like_dom"/>
</dbReference>
<dbReference type="PANTHER" id="PTHR36934:SF1">
    <property type="entry name" value="THIOESTERASE DOMAIN-CONTAINING PROTEIN"/>
    <property type="match status" value="1"/>
</dbReference>
<dbReference type="PANTHER" id="PTHR36934">
    <property type="entry name" value="BLR0278 PROTEIN"/>
    <property type="match status" value="1"/>
</dbReference>
<evidence type="ECO:0000259" key="1">
    <source>
        <dbReference type="Pfam" id="PF22636"/>
    </source>
</evidence>
<organism evidence="2">
    <name type="scientific">marine metagenome</name>
    <dbReference type="NCBI Taxonomy" id="408172"/>
    <lineage>
        <taxon>unclassified sequences</taxon>
        <taxon>metagenomes</taxon>
        <taxon>ecological metagenomes</taxon>
    </lineage>
</organism>
<dbReference type="PIRSF" id="PIRSF014972">
    <property type="entry name" value="FlK"/>
    <property type="match status" value="1"/>
</dbReference>
<accession>A0A382FZK7</accession>
<feature type="domain" description="Fluoroacetyl-CoA-specific thioesterase-like" evidence="1">
    <location>
        <begin position="17"/>
        <end position="119"/>
    </location>
</feature>
<sequence>MKSRPRPGLAAEIRFVVETKHIIDFAVNGMPTVLATPWLIWFMEHTAREAMLPHLEPTESTVGILVDIEHLAPTPLGHAVKCRAQVLSSDGSQFLFKLEAFDELEKIANGLHKLNVIDKARFARRVAGKTKPE</sequence>
<dbReference type="SUPFAM" id="SSF54637">
    <property type="entry name" value="Thioesterase/thiol ester dehydrase-isomerase"/>
    <property type="match status" value="1"/>
</dbReference>
<evidence type="ECO:0000313" key="2">
    <source>
        <dbReference type="EMBL" id="SVB67707.1"/>
    </source>
</evidence>